<comment type="caution">
    <text evidence="1">The sequence shown here is derived from an EMBL/GenBank/DDBJ whole genome shotgun (WGS) entry which is preliminary data.</text>
</comment>
<evidence type="ECO:0000313" key="1">
    <source>
        <dbReference type="EMBL" id="GAA4392348.1"/>
    </source>
</evidence>
<dbReference type="RefSeq" id="WP_159903174.1">
    <property type="nucleotide sequence ID" value="NZ_BAABFX010000020.1"/>
</dbReference>
<reference evidence="2" key="1">
    <citation type="journal article" date="2019" name="Int. J. Syst. Evol. Microbiol.">
        <title>The Global Catalogue of Microorganisms (GCM) 10K type strain sequencing project: providing services to taxonomists for standard genome sequencing and annotation.</title>
        <authorList>
            <consortium name="The Broad Institute Genomics Platform"/>
            <consortium name="The Broad Institute Genome Sequencing Center for Infectious Disease"/>
            <person name="Wu L."/>
            <person name="Ma J."/>
        </authorList>
    </citation>
    <scope>NUCLEOTIDE SEQUENCE [LARGE SCALE GENOMIC DNA]</scope>
    <source>
        <strain evidence="2">JCM 17738</strain>
    </source>
</reference>
<name>A0ABP8JKN9_9MICO</name>
<sequence>MTITLGTTTTELRHRIRLVHATTGQPITPVAVAPAPLALGWFARVVGPDVIITATTSDAGSAARPAPTTVDVVIVDGALADVLALPAPAPDQPPNSIRVALGAPGPPEIEVPVAPVPMTLTVVLTGQGGTTPGTGRTVAVRGTSGTTIALPETATPGTYRSTARTWTADHHPGDLRVDGQSVRKVAVDVTRADTRIHVVDPT</sequence>
<accession>A0ABP8JKN9</accession>
<evidence type="ECO:0000313" key="2">
    <source>
        <dbReference type="Proteomes" id="UP001500390"/>
    </source>
</evidence>
<protein>
    <submittedName>
        <fullName evidence="1">Uncharacterized protein</fullName>
    </submittedName>
</protein>
<dbReference type="Proteomes" id="UP001500390">
    <property type="component" value="Unassembled WGS sequence"/>
</dbReference>
<proteinExistence type="predicted"/>
<dbReference type="EMBL" id="BAABFX010000020">
    <property type="protein sequence ID" value="GAA4392348.1"/>
    <property type="molecule type" value="Genomic_DNA"/>
</dbReference>
<organism evidence="1 2">
    <name type="scientific">Ornithinibacter aureus</name>
    <dbReference type="NCBI Taxonomy" id="622664"/>
    <lineage>
        <taxon>Bacteria</taxon>
        <taxon>Bacillati</taxon>
        <taxon>Actinomycetota</taxon>
        <taxon>Actinomycetes</taxon>
        <taxon>Micrococcales</taxon>
        <taxon>Intrasporangiaceae</taxon>
        <taxon>Ornithinibacter</taxon>
    </lineage>
</organism>
<gene>
    <name evidence="1" type="ORF">GCM10023153_11250</name>
</gene>
<keyword evidence="2" id="KW-1185">Reference proteome</keyword>